<dbReference type="InterPro" id="IPR036890">
    <property type="entry name" value="HATPase_C_sf"/>
</dbReference>
<keyword evidence="5" id="KW-1185">Reference proteome</keyword>
<evidence type="ECO:0000259" key="2">
    <source>
        <dbReference type="Pfam" id="PF06580"/>
    </source>
</evidence>
<protein>
    <submittedName>
        <fullName evidence="4">Histidine kinase</fullName>
    </submittedName>
</protein>
<dbReference type="KEGG" id="ddo:I597_1737"/>
<feature type="transmembrane region" description="Helical" evidence="1">
    <location>
        <begin position="120"/>
        <end position="137"/>
    </location>
</feature>
<evidence type="ECO:0000313" key="5">
    <source>
        <dbReference type="Proteomes" id="UP000030140"/>
    </source>
</evidence>
<evidence type="ECO:0000259" key="3">
    <source>
        <dbReference type="Pfam" id="PF13239"/>
    </source>
</evidence>
<organism evidence="4 5">
    <name type="scientific">Dokdonia donghaensis DSW-1</name>
    <dbReference type="NCBI Taxonomy" id="1300343"/>
    <lineage>
        <taxon>Bacteria</taxon>
        <taxon>Pseudomonadati</taxon>
        <taxon>Bacteroidota</taxon>
        <taxon>Flavobacteriia</taxon>
        <taxon>Flavobacteriales</taxon>
        <taxon>Flavobacteriaceae</taxon>
        <taxon>Dokdonia</taxon>
    </lineage>
</organism>
<keyword evidence="4" id="KW-0418">Kinase</keyword>
<feature type="transmembrane region" description="Helical" evidence="1">
    <location>
        <begin position="42"/>
        <end position="64"/>
    </location>
</feature>
<dbReference type="GO" id="GO:0016020">
    <property type="term" value="C:membrane"/>
    <property type="evidence" value="ECO:0007669"/>
    <property type="project" value="InterPro"/>
</dbReference>
<dbReference type="Proteomes" id="UP000030140">
    <property type="component" value="Unassembled WGS sequence"/>
</dbReference>
<dbReference type="InterPro" id="IPR010559">
    <property type="entry name" value="Sig_transdc_His_kin_internal"/>
</dbReference>
<feature type="transmembrane region" description="Helical" evidence="1">
    <location>
        <begin position="405"/>
        <end position="427"/>
    </location>
</feature>
<name>A0A0A2H5J8_9FLAO</name>
<dbReference type="PATRIC" id="fig|1300343.5.peg.1747"/>
<keyword evidence="1" id="KW-0812">Transmembrane</keyword>
<evidence type="ECO:0000313" key="4">
    <source>
        <dbReference type="EMBL" id="KGO07880.1"/>
    </source>
</evidence>
<dbReference type="OrthoDB" id="9809908at2"/>
<feature type="domain" description="Signal transduction histidine kinase internal region" evidence="2">
    <location>
        <begin position="160"/>
        <end position="238"/>
    </location>
</feature>
<comment type="caution">
    <text evidence="4">The sequence shown here is derived from an EMBL/GenBank/DDBJ whole genome shotgun (WGS) entry which is preliminary data.</text>
</comment>
<dbReference type="Pfam" id="PF06580">
    <property type="entry name" value="His_kinase"/>
    <property type="match status" value="1"/>
</dbReference>
<accession>A0A0A2H5J8</accession>
<dbReference type="Pfam" id="PF13239">
    <property type="entry name" value="2TM"/>
    <property type="match status" value="1"/>
</dbReference>
<dbReference type="InterPro" id="IPR025698">
    <property type="entry name" value="2TM_dom"/>
</dbReference>
<dbReference type="InterPro" id="IPR050640">
    <property type="entry name" value="Bact_2-comp_sensor_kinase"/>
</dbReference>
<keyword evidence="1" id="KW-1133">Transmembrane helix</keyword>
<reference evidence="4 5" key="1">
    <citation type="submission" date="2014-10" db="EMBL/GenBank/DDBJ databases">
        <title>Draft genome sequence of the proteorhodopsin-containing marine bacterium Dokdonia donghaensis.</title>
        <authorList>
            <person name="Gomez-Consarnau L."/>
            <person name="Gonzalez J.M."/>
            <person name="Riedel T."/>
            <person name="Jaenicke S."/>
            <person name="Wagner-Doebler I."/>
            <person name="Fuhrman J.A."/>
        </authorList>
    </citation>
    <scope>NUCLEOTIDE SEQUENCE [LARGE SCALE GENOMIC DNA]</scope>
    <source>
        <strain evidence="4 5">DSW-1</strain>
    </source>
</reference>
<feature type="transmembrane region" description="Helical" evidence="1">
    <location>
        <begin position="12"/>
        <end position="30"/>
    </location>
</feature>
<dbReference type="PANTHER" id="PTHR34220">
    <property type="entry name" value="SENSOR HISTIDINE KINASE YPDA"/>
    <property type="match status" value="1"/>
</dbReference>
<proteinExistence type="predicted"/>
<dbReference type="Gene3D" id="3.30.565.10">
    <property type="entry name" value="Histidine kinase-like ATPase, C-terminal domain"/>
    <property type="match status" value="1"/>
</dbReference>
<dbReference type="RefSeq" id="WP_035328450.1">
    <property type="nucleotide sequence ID" value="NZ_CP015125.1"/>
</dbReference>
<keyword evidence="1" id="KW-0472">Membrane</keyword>
<dbReference type="AlphaFoldDB" id="A0A0A2H5J8"/>
<evidence type="ECO:0000256" key="1">
    <source>
        <dbReference type="SAM" id="Phobius"/>
    </source>
</evidence>
<dbReference type="EMBL" id="JSAQ01000001">
    <property type="protein sequence ID" value="KGO07880.1"/>
    <property type="molecule type" value="Genomic_DNA"/>
</dbReference>
<feature type="domain" description="2TM" evidence="3">
    <location>
        <begin position="362"/>
        <end position="440"/>
    </location>
</feature>
<gene>
    <name evidence="4" type="ORF">NV36_14255</name>
</gene>
<dbReference type="GO" id="GO:0000155">
    <property type="term" value="F:phosphorelay sensor kinase activity"/>
    <property type="evidence" value="ECO:0007669"/>
    <property type="project" value="InterPro"/>
</dbReference>
<keyword evidence="4" id="KW-0808">Transferase</keyword>
<sequence length="444" mass="51257">MKYYLKEFAKANIVGLTIFIVHSIILYVLGNPWYGDGAITFFIQNQIFSVALYAVNTMVIVNFRKRFTASLWNFKVLTYAFFAHIAVTLVTVFVLRLILITKYYNIPLDQYWASEGLEDYIFPFIITAVATTSFYAVSRWKRKQESKVKESKIIAGAASAKFDALKNQLDPHFLFNSLNVLASLIEENPRQATKFTTSLSKVYRYVLEQKNKELVPLEEELAFARTYMNLIKMRFEDSIVVDIPEQSSHSEYKVVPLSLQLLLENAVKHNQVTPSNKLHIRIYEEGNTLYVTNNIQKKQVVKKSSGVGLQNIRQRYGLLTSSDVVIKDDGANFQVGVPLLTQAGQASFEPKQTEYLEDKRYQRAKKKVEDLKGFYIHFTIYAIMVPVFIYFNVMSTSFPWALFPILGWGWGVVGHASEVYGWSPIFNKTWEKRKIERLMDDDDF</sequence>
<feature type="transmembrane region" description="Helical" evidence="1">
    <location>
        <begin position="76"/>
        <end position="100"/>
    </location>
</feature>
<feature type="transmembrane region" description="Helical" evidence="1">
    <location>
        <begin position="373"/>
        <end position="393"/>
    </location>
</feature>
<dbReference type="PANTHER" id="PTHR34220:SF7">
    <property type="entry name" value="SENSOR HISTIDINE KINASE YPDA"/>
    <property type="match status" value="1"/>
</dbReference>